<keyword evidence="4" id="KW-0029">Amino-acid transport</keyword>
<keyword evidence="2" id="KW-0813">Transport</keyword>
<evidence type="ECO:0000256" key="1">
    <source>
        <dbReference type="ARBA" id="ARBA00010062"/>
    </source>
</evidence>
<dbReference type="InterPro" id="IPR051010">
    <property type="entry name" value="BCAA_transport"/>
</dbReference>
<dbReference type="SUPFAM" id="SSF53822">
    <property type="entry name" value="Periplasmic binding protein-like I"/>
    <property type="match status" value="1"/>
</dbReference>
<organism evidence="7 8">
    <name type="scientific">Neobacillus paridis</name>
    <dbReference type="NCBI Taxonomy" id="2803862"/>
    <lineage>
        <taxon>Bacteria</taxon>
        <taxon>Bacillati</taxon>
        <taxon>Bacillota</taxon>
        <taxon>Bacilli</taxon>
        <taxon>Bacillales</taxon>
        <taxon>Bacillaceae</taxon>
        <taxon>Neobacillus</taxon>
    </lineage>
</organism>
<feature type="chain" id="PRO_5045048135" evidence="5">
    <location>
        <begin position="22"/>
        <end position="388"/>
    </location>
</feature>
<keyword evidence="3 5" id="KW-0732">Signal</keyword>
<dbReference type="PROSITE" id="PS51257">
    <property type="entry name" value="PROKAR_LIPOPROTEIN"/>
    <property type="match status" value="1"/>
</dbReference>
<accession>A0ABS1TUD3</accession>
<dbReference type="Gene3D" id="3.40.50.2300">
    <property type="match status" value="2"/>
</dbReference>
<name>A0ABS1TUD3_9BACI</name>
<sequence length="388" mass="41435">MKNKRKSIFKGMILSTLAVLALTACNSQGKSNTSKSSGSSTKDSKVIKIAQIGPFSGNAASFGNWDNQGIMLVVDEVNKNGGIHGKKIEVIKIDDQANPTVAVNAAQKVVNQNIVAAFATPLSTGTLATLQVFDQAKIPQLTAGQDTSITTKGSKYIFRYNANSAAYTKTAADYIVNKLGKKKIAIITNSGAYGKGERDSFTKALKEFGVEPIADEVVTPDAKDFTAQLTNIKAKNPEVLYMGTENIQMGLITKQAIALGLKAQRAGGSAADPIFVKTAGVENAEGTIFTTQYIPDADEKTKEFNEAVKAKYGIEGEFHIAKAYDGAMMLVEALKNAYPNLDGETVAKELRKLNYSGITGDYKFDETGEGTDKAQMAVIKDGKATLLQ</sequence>
<gene>
    <name evidence="7" type="ORF">JK635_22460</name>
</gene>
<feature type="domain" description="Leucine-binding protein" evidence="6">
    <location>
        <begin position="47"/>
        <end position="382"/>
    </location>
</feature>
<evidence type="ECO:0000256" key="5">
    <source>
        <dbReference type="SAM" id="SignalP"/>
    </source>
</evidence>
<proteinExistence type="inferred from homology"/>
<dbReference type="EMBL" id="JAESWB010000371">
    <property type="protein sequence ID" value="MBL4954925.1"/>
    <property type="molecule type" value="Genomic_DNA"/>
</dbReference>
<dbReference type="Pfam" id="PF13458">
    <property type="entry name" value="Peripla_BP_6"/>
    <property type="match status" value="1"/>
</dbReference>
<feature type="signal peptide" evidence="5">
    <location>
        <begin position="1"/>
        <end position="21"/>
    </location>
</feature>
<dbReference type="PRINTS" id="PR00337">
    <property type="entry name" value="LEUILEVALBP"/>
</dbReference>
<evidence type="ECO:0000259" key="6">
    <source>
        <dbReference type="Pfam" id="PF13458"/>
    </source>
</evidence>
<protein>
    <submittedName>
        <fullName evidence="7">ABC transporter substrate-binding protein</fullName>
    </submittedName>
</protein>
<evidence type="ECO:0000256" key="2">
    <source>
        <dbReference type="ARBA" id="ARBA00022448"/>
    </source>
</evidence>
<evidence type="ECO:0000256" key="3">
    <source>
        <dbReference type="ARBA" id="ARBA00022729"/>
    </source>
</evidence>
<dbReference type="RefSeq" id="WP_202656157.1">
    <property type="nucleotide sequence ID" value="NZ_JAESWB010000371.1"/>
</dbReference>
<reference evidence="7 8" key="1">
    <citation type="submission" date="2021-01" db="EMBL/GenBank/DDBJ databases">
        <title>Genome public.</title>
        <authorList>
            <person name="Liu C."/>
            <person name="Sun Q."/>
        </authorList>
    </citation>
    <scope>NUCLEOTIDE SEQUENCE [LARGE SCALE GENOMIC DNA]</scope>
    <source>
        <strain evidence="7 8">YIM B02564</strain>
    </source>
</reference>
<dbReference type="PANTHER" id="PTHR30483:SF6">
    <property type="entry name" value="PERIPLASMIC BINDING PROTEIN OF ABC TRANSPORTER FOR NATURAL AMINO ACIDS"/>
    <property type="match status" value="1"/>
</dbReference>
<evidence type="ECO:0000313" key="7">
    <source>
        <dbReference type="EMBL" id="MBL4954925.1"/>
    </source>
</evidence>
<comment type="caution">
    <text evidence="7">The sequence shown here is derived from an EMBL/GenBank/DDBJ whole genome shotgun (WGS) entry which is preliminary data.</text>
</comment>
<keyword evidence="8" id="KW-1185">Reference proteome</keyword>
<dbReference type="InterPro" id="IPR028082">
    <property type="entry name" value="Peripla_BP_I"/>
</dbReference>
<comment type="similarity">
    <text evidence="1">Belongs to the leucine-binding protein family.</text>
</comment>
<evidence type="ECO:0000313" key="8">
    <source>
        <dbReference type="Proteomes" id="UP000623967"/>
    </source>
</evidence>
<dbReference type="InterPro" id="IPR000709">
    <property type="entry name" value="Leu_Ile_Val-bd"/>
</dbReference>
<evidence type="ECO:0000256" key="4">
    <source>
        <dbReference type="ARBA" id="ARBA00022970"/>
    </source>
</evidence>
<dbReference type="Proteomes" id="UP000623967">
    <property type="component" value="Unassembled WGS sequence"/>
</dbReference>
<dbReference type="PANTHER" id="PTHR30483">
    <property type="entry name" value="LEUCINE-SPECIFIC-BINDING PROTEIN"/>
    <property type="match status" value="1"/>
</dbReference>
<dbReference type="InterPro" id="IPR028081">
    <property type="entry name" value="Leu-bd"/>
</dbReference>